<dbReference type="AlphaFoldDB" id="A0A7H0H9L9"/>
<evidence type="ECO:0000313" key="2">
    <source>
        <dbReference type="Proteomes" id="UP000516117"/>
    </source>
</evidence>
<dbReference type="EMBL" id="CP060789">
    <property type="protein sequence ID" value="QNP57235.1"/>
    <property type="molecule type" value="Genomic_DNA"/>
</dbReference>
<dbReference type="RefSeq" id="WP_187722325.1">
    <property type="nucleotide sequence ID" value="NZ_BAABBL010000025.1"/>
</dbReference>
<reference evidence="1 2" key="1">
    <citation type="submission" date="2020-08" db="EMBL/GenBank/DDBJ databases">
        <title>Genome sequence of Tessaracoccus defluvii JCM 17540T.</title>
        <authorList>
            <person name="Hyun D.-W."/>
            <person name="Bae J.-W."/>
        </authorList>
    </citation>
    <scope>NUCLEOTIDE SEQUENCE [LARGE SCALE GENOMIC DNA]</scope>
    <source>
        <strain evidence="1 2">JCM 17540</strain>
    </source>
</reference>
<protein>
    <submittedName>
        <fullName evidence="1">DUF1801 domain-containing protein</fullName>
    </submittedName>
</protein>
<dbReference type="Proteomes" id="UP000516117">
    <property type="component" value="Chromosome"/>
</dbReference>
<proteinExistence type="predicted"/>
<dbReference type="KEGG" id="tdf:H9L22_08310"/>
<name>A0A7H0H9L9_9ACTN</name>
<sequence length="143" mass="15178">MGDGDGKLSTAVKQRAAELRAEKAAAKAADKRAAGRALLEAAIAEMPDEEQNLARRIDAIVEANAPDLVPGTMYGAPAYKTTAGRTVLFFRSGAKDNYRYSTLAFQPDATLDDGGMWPTSFAVVSLSDKDEELIAALVRKATA</sequence>
<accession>A0A7H0H9L9</accession>
<gene>
    <name evidence="1" type="ORF">H9L22_08310</name>
</gene>
<evidence type="ECO:0000313" key="1">
    <source>
        <dbReference type="EMBL" id="QNP57235.1"/>
    </source>
</evidence>
<keyword evidence="2" id="KW-1185">Reference proteome</keyword>
<organism evidence="1 2">
    <name type="scientific">Tessaracoccus defluvii</name>
    <dbReference type="NCBI Taxonomy" id="1285901"/>
    <lineage>
        <taxon>Bacteria</taxon>
        <taxon>Bacillati</taxon>
        <taxon>Actinomycetota</taxon>
        <taxon>Actinomycetes</taxon>
        <taxon>Propionibacteriales</taxon>
        <taxon>Propionibacteriaceae</taxon>
        <taxon>Tessaracoccus</taxon>
    </lineage>
</organism>
<dbReference type="SUPFAM" id="SSF159888">
    <property type="entry name" value="YdhG-like"/>
    <property type="match status" value="1"/>
</dbReference>